<feature type="compositionally biased region" description="Gly residues" evidence="1">
    <location>
        <begin position="73"/>
        <end position="103"/>
    </location>
</feature>
<protein>
    <recommendedName>
        <fullName evidence="4">Scaffolding protein</fullName>
    </recommendedName>
</protein>
<feature type="region of interest" description="Disordered" evidence="1">
    <location>
        <begin position="1"/>
        <end position="119"/>
    </location>
</feature>
<keyword evidence="3" id="KW-1185">Reference proteome</keyword>
<organism evidence="2 3">
    <name type="scientific">Caballeronia zhejiangensis</name>
    <dbReference type="NCBI Taxonomy" id="871203"/>
    <lineage>
        <taxon>Bacteria</taxon>
        <taxon>Pseudomonadati</taxon>
        <taxon>Pseudomonadota</taxon>
        <taxon>Betaproteobacteria</taxon>
        <taxon>Burkholderiales</taxon>
        <taxon>Burkholderiaceae</taxon>
        <taxon>Caballeronia</taxon>
    </lineage>
</organism>
<evidence type="ECO:0008006" key="4">
    <source>
        <dbReference type="Google" id="ProtNLM"/>
    </source>
</evidence>
<evidence type="ECO:0000256" key="1">
    <source>
        <dbReference type="SAM" id="MobiDB-lite"/>
    </source>
</evidence>
<dbReference type="RefSeq" id="WP_034473801.1">
    <property type="nucleotide sequence ID" value="NZ_JFHD01000040.1"/>
</dbReference>
<reference evidence="2 3" key="1">
    <citation type="submission" date="2014-03" db="EMBL/GenBank/DDBJ databases">
        <title>Draft Genome Sequences of Four Burkholderia Strains.</title>
        <authorList>
            <person name="Liu X.Y."/>
            <person name="Li C.X."/>
            <person name="Xu J.H."/>
        </authorList>
    </citation>
    <scope>NUCLEOTIDE SEQUENCE [LARGE SCALE GENOMIC DNA]</scope>
    <source>
        <strain evidence="2 3">OP-1</strain>
    </source>
</reference>
<feature type="compositionally biased region" description="Gly residues" evidence="1">
    <location>
        <begin position="47"/>
        <end position="61"/>
    </location>
</feature>
<accession>A0A656QCR2</accession>
<name>A0A656QCR2_9BURK</name>
<comment type="caution">
    <text evidence="2">The sequence shown here is derived from an EMBL/GenBank/DDBJ whole genome shotgun (WGS) entry which is preliminary data.</text>
</comment>
<dbReference type="Proteomes" id="UP000027451">
    <property type="component" value="Unassembled WGS sequence"/>
</dbReference>
<dbReference type="EMBL" id="JFHD01000040">
    <property type="protein sequence ID" value="KDR25955.1"/>
    <property type="molecule type" value="Genomic_DNA"/>
</dbReference>
<feature type="compositionally biased region" description="Low complexity" evidence="1">
    <location>
        <begin position="110"/>
        <end position="119"/>
    </location>
</feature>
<dbReference type="AlphaFoldDB" id="A0A656QCR2"/>
<gene>
    <name evidence="2" type="ORF">BG60_26435</name>
</gene>
<sequence>MNINDGLTDEERAALALDDNGDEIDGSGDGSGAGDGGSDAGDAGTAAGAGEGGDGGAGAGDAGANADAAAAGGADGAAAGGAGDDAGGSGAGAGDGAGEGAGASGEQPRPAFVAEAPADADARLKEIADKKGELRKQYDDGDITFDEFEEARDSLGKQEREIERALDKAAIAADMAQQQAKNDWNSAVGSFLKANTQYKEGSVLYRALDMEVKRVANENPRLSYNEILAKAHEGIVAEFGAPAGKTEQAKEETKPGVKKPVLPPTLRNVPSAEHADTSGNKYAALDRLAETDPMAYEEQLARMSKAERDAYCAQ</sequence>
<feature type="compositionally biased region" description="Low complexity" evidence="1">
    <location>
        <begin position="62"/>
        <end position="72"/>
    </location>
</feature>
<evidence type="ECO:0000313" key="2">
    <source>
        <dbReference type="EMBL" id="KDR25955.1"/>
    </source>
</evidence>
<evidence type="ECO:0000313" key="3">
    <source>
        <dbReference type="Proteomes" id="UP000027451"/>
    </source>
</evidence>
<feature type="compositionally biased region" description="Gly residues" evidence="1">
    <location>
        <begin position="27"/>
        <end position="39"/>
    </location>
</feature>
<feature type="region of interest" description="Disordered" evidence="1">
    <location>
        <begin position="243"/>
        <end position="281"/>
    </location>
</feature>
<proteinExistence type="predicted"/>